<gene>
    <name evidence="2" type="ORF">SHM7688_01354</name>
</gene>
<evidence type="ECO:0000313" key="3">
    <source>
        <dbReference type="Proteomes" id="UP000054823"/>
    </source>
</evidence>
<evidence type="ECO:0000259" key="1">
    <source>
        <dbReference type="Pfam" id="PF06094"/>
    </source>
</evidence>
<dbReference type="InterPro" id="IPR013024">
    <property type="entry name" value="GGCT-like"/>
</dbReference>
<dbReference type="InterPro" id="IPR036568">
    <property type="entry name" value="GGCT-like_sf"/>
</dbReference>
<dbReference type="RefSeq" id="WP_223229265.1">
    <property type="nucleotide sequence ID" value="NZ_CYPW01000009.1"/>
</dbReference>
<dbReference type="SUPFAM" id="SSF110857">
    <property type="entry name" value="Gamma-glutamyl cyclotransferase-like"/>
    <property type="match status" value="1"/>
</dbReference>
<sequence>MVGHTLMSGSYFFGYGSLVNLHTHGYDEAHNATLHGWRRVWYHTSLRPIAFLSVERHAASQIHGLIAQVPNNDWAALDEREFAYDRIGISTQVAHPLSDALDVAVYQVSSDHKIEEDIQHPILLSYIDVVAQGFLHRLGEDAVADFFTTTQGWDAPIHNDRAAPIYPRHQTLTGSETAMVDHHLKTLGAKIID</sequence>
<protein>
    <recommendedName>
        <fullName evidence="1">Gamma-glutamylcyclotransferase AIG2-like domain-containing protein</fullName>
    </recommendedName>
</protein>
<dbReference type="Pfam" id="PF06094">
    <property type="entry name" value="GGACT"/>
    <property type="match status" value="1"/>
</dbReference>
<dbReference type="Gene3D" id="3.10.490.10">
    <property type="entry name" value="Gamma-glutamyl cyclotransferase-like"/>
    <property type="match status" value="1"/>
</dbReference>
<name>A0A0P1EP99_9RHOB</name>
<dbReference type="STRING" id="321267.SHM7688_01354"/>
<reference evidence="2 3" key="1">
    <citation type="submission" date="2015-09" db="EMBL/GenBank/DDBJ databases">
        <authorList>
            <consortium name="Swine Surveillance"/>
        </authorList>
    </citation>
    <scope>NUCLEOTIDE SEQUENCE [LARGE SCALE GENOMIC DNA]</scope>
    <source>
        <strain evidence="2 3">CECT 7688</strain>
    </source>
</reference>
<dbReference type="AlphaFoldDB" id="A0A0P1EP99"/>
<dbReference type="CDD" id="cd06661">
    <property type="entry name" value="GGCT_like"/>
    <property type="match status" value="1"/>
</dbReference>
<organism evidence="2 3">
    <name type="scientific">Shimia marina</name>
    <dbReference type="NCBI Taxonomy" id="321267"/>
    <lineage>
        <taxon>Bacteria</taxon>
        <taxon>Pseudomonadati</taxon>
        <taxon>Pseudomonadota</taxon>
        <taxon>Alphaproteobacteria</taxon>
        <taxon>Rhodobacterales</taxon>
        <taxon>Roseobacteraceae</taxon>
    </lineage>
</organism>
<evidence type="ECO:0000313" key="2">
    <source>
        <dbReference type="EMBL" id="CUH51915.1"/>
    </source>
</evidence>
<proteinExistence type="predicted"/>
<accession>A0A0P1EP99</accession>
<feature type="domain" description="Gamma-glutamylcyclotransferase AIG2-like" evidence="1">
    <location>
        <begin position="13"/>
        <end position="110"/>
    </location>
</feature>
<keyword evidence="3" id="KW-1185">Reference proteome</keyword>
<dbReference type="InterPro" id="IPR009288">
    <property type="entry name" value="AIG2-like_dom"/>
</dbReference>
<dbReference type="EMBL" id="CYPW01000009">
    <property type="protein sequence ID" value="CUH51915.1"/>
    <property type="molecule type" value="Genomic_DNA"/>
</dbReference>
<dbReference type="Proteomes" id="UP000054823">
    <property type="component" value="Unassembled WGS sequence"/>
</dbReference>